<proteinExistence type="predicted"/>
<protein>
    <submittedName>
        <fullName evidence="2">Uncharacterized protein</fullName>
    </submittedName>
</protein>
<reference evidence="2 3" key="1">
    <citation type="submission" date="2019-10" db="EMBL/GenBank/DDBJ databases">
        <title>Corynebacterium sp novel species isolated from the respiratory tract of Marmot.</title>
        <authorList>
            <person name="Zhang G."/>
        </authorList>
    </citation>
    <scope>NUCLEOTIDE SEQUENCE [LARGE SCALE GENOMIC DNA]</scope>
    <source>
        <strain evidence="2 3">336</strain>
    </source>
</reference>
<evidence type="ECO:0000256" key="1">
    <source>
        <dbReference type="SAM" id="MobiDB-lite"/>
    </source>
</evidence>
<gene>
    <name evidence="2" type="ORF">F8377_01610</name>
</gene>
<evidence type="ECO:0000313" key="3">
    <source>
        <dbReference type="Proteomes" id="UP000436181"/>
    </source>
</evidence>
<dbReference type="Proteomes" id="UP000436181">
    <property type="component" value="Unassembled WGS sequence"/>
</dbReference>
<keyword evidence="3" id="KW-1185">Reference proteome</keyword>
<feature type="region of interest" description="Disordered" evidence="1">
    <location>
        <begin position="54"/>
        <end position="88"/>
    </location>
</feature>
<evidence type="ECO:0000313" key="2">
    <source>
        <dbReference type="EMBL" id="KAB3522894.1"/>
    </source>
</evidence>
<accession>A0ABQ6VF90</accession>
<dbReference type="RefSeq" id="WP_151843741.1">
    <property type="nucleotide sequence ID" value="NZ_WBZJ01000001.1"/>
</dbReference>
<comment type="caution">
    <text evidence="2">The sequence shown here is derived from an EMBL/GenBank/DDBJ whole genome shotgun (WGS) entry which is preliminary data.</text>
</comment>
<name>A0ABQ6VF90_9CORY</name>
<organism evidence="2 3">
    <name type="scientific">Corynebacterium zhongnanshanii</name>
    <dbReference type="NCBI Taxonomy" id="2768834"/>
    <lineage>
        <taxon>Bacteria</taxon>
        <taxon>Bacillati</taxon>
        <taxon>Actinomycetota</taxon>
        <taxon>Actinomycetes</taxon>
        <taxon>Mycobacteriales</taxon>
        <taxon>Corynebacteriaceae</taxon>
        <taxon>Corynebacterium</taxon>
    </lineage>
</organism>
<dbReference type="EMBL" id="WBZJ01000001">
    <property type="protein sequence ID" value="KAB3522894.1"/>
    <property type="molecule type" value="Genomic_DNA"/>
</dbReference>
<sequence>MSEHTSNPYDRIVEDFAHQMTAITAEFEDNLKQAAQQVGKLLKDLEGLELPIDAAQHDSQPAQVSHRGDASGSAPKSAPGGPNIFHHA</sequence>